<name>A0A4Y7TTG2_COPMI</name>
<dbReference type="Proteomes" id="UP000298030">
    <property type="component" value="Unassembled WGS sequence"/>
</dbReference>
<proteinExistence type="predicted"/>
<evidence type="ECO:0000313" key="2">
    <source>
        <dbReference type="EMBL" id="TEB37456.1"/>
    </source>
</evidence>
<keyword evidence="3" id="KW-1185">Reference proteome</keyword>
<feature type="compositionally biased region" description="Pro residues" evidence="1">
    <location>
        <begin position="80"/>
        <end position="89"/>
    </location>
</feature>
<accession>A0A4Y7TTG2</accession>
<evidence type="ECO:0000313" key="3">
    <source>
        <dbReference type="Proteomes" id="UP000298030"/>
    </source>
</evidence>
<gene>
    <name evidence="2" type="ORF">FA13DRAFT_1726552</name>
</gene>
<organism evidence="2 3">
    <name type="scientific">Coprinellus micaceus</name>
    <name type="common">Glistening ink-cap mushroom</name>
    <name type="synonym">Coprinus micaceus</name>
    <dbReference type="NCBI Taxonomy" id="71717"/>
    <lineage>
        <taxon>Eukaryota</taxon>
        <taxon>Fungi</taxon>
        <taxon>Dikarya</taxon>
        <taxon>Basidiomycota</taxon>
        <taxon>Agaricomycotina</taxon>
        <taxon>Agaricomycetes</taxon>
        <taxon>Agaricomycetidae</taxon>
        <taxon>Agaricales</taxon>
        <taxon>Agaricineae</taxon>
        <taxon>Psathyrellaceae</taxon>
        <taxon>Coprinellus</taxon>
    </lineage>
</organism>
<protein>
    <submittedName>
        <fullName evidence="2">Uncharacterized protein</fullName>
    </submittedName>
</protein>
<dbReference type="EMBL" id="QPFP01000004">
    <property type="protein sequence ID" value="TEB37456.1"/>
    <property type="molecule type" value="Genomic_DNA"/>
</dbReference>
<dbReference type="AlphaFoldDB" id="A0A4Y7TTG2"/>
<feature type="region of interest" description="Disordered" evidence="1">
    <location>
        <begin position="1"/>
        <end position="89"/>
    </location>
</feature>
<feature type="compositionally biased region" description="Polar residues" evidence="1">
    <location>
        <begin position="1"/>
        <end position="16"/>
    </location>
</feature>
<sequence length="89" mass="9970">MQRTTFRVTVQGSGPDTTREGDGQEDGQSLVEFRSKPSSHAGNRGLPSNEEIDNLGHGLTRSAKTNRSIARRERTRQETYPPPEHPLQR</sequence>
<comment type="caution">
    <text evidence="2">The sequence shown here is derived from an EMBL/GenBank/DDBJ whole genome shotgun (WGS) entry which is preliminary data.</text>
</comment>
<reference evidence="2 3" key="1">
    <citation type="journal article" date="2019" name="Nat. Ecol. Evol.">
        <title>Megaphylogeny resolves global patterns of mushroom evolution.</title>
        <authorList>
            <person name="Varga T."/>
            <person name="Krizsan K."/>
            <person name="Foldi C."/>
            <person name="Dima B."/>
            <person name="Sanchez-Garcia M."/>
            <person name="Sanchez-Ramirez S."/>
            <person name="Szollosi G.J."/>
            <person name="Szarkandi J.G."/>
            <person name="Papp V."/>
            <person name="Albert L."/>
            <person name="Andreopoulos W."/>
            <person name="Angelini C."/>
            <person name="Antonin V."/>
            <person name="Barry K.W."/>
            <person name="Bougher N.L."/>
            <person name="Buchanan P."/>
            <person name="Buyck B."/>
            <person name="Bense V."/>
            <person name="Catcheside P."/>
            <person name="Chovatia M."/>
            <person name="Cooper J."/>
            <person name="Damon W."/>
            <person name="Desjardin D."/>
            <person name="Finy P."/>
            <person name="Geml J."/>
            <person name="Haridas S."/>
            <person name="Hughes K."/>
            <person name="Justo A."/>
            <person name="Karasinski D."/>
            <person name="Kautmanova I."/>
            <person name="Kiss B."/>
            <person name="Kocsube S."/>
            <person name="Kotiranta H."/>
            <person name="LaButti K.M."/>
            <person name="Lechner B.E."/>
            <person name="Liimatainen K."/>
            <person name="Lipzen A."/>
            <person name="Lukacs Z."/>
            <person name="Mihaltcheva S."/>
            <person name="Morgado L.N."/>
            <person name="Niskanen T."/>
            <person name="Noordeloos M.E."/>
            <person name="Ohm R.A."/>
            <person name="Ortiz-Santana B."/>
            <person name="Ovrebo C."/>
            <person name="Racz N."/>
            <person name="Riley R."/>
            <person name="Savchenko A."/>
            <person name="Shiryaev A."/>
            <person name="Soop K."/>
            <person name="Spirin V."/>
            <person name="Szebenyi C."/>
            <person name="Tomsovsky M."/>
            <person name="Tulloss R.E."/>
            <person name="Uehling J."/>
            <person name="Grigoriev I.V."/>
            <person name="Vagvolgyi C."/>
            <person name="Papp T."/>
            <person name="Martin F.M."/>
            <person name="Miettinen O."/>
            <person name="Hibbett D.S."/>
            <person name="Nagy L.G."/>
        </authorList>
    </citation>
    <scope>NUCLEOTIDE SEQUENCE [LARGE SCALE GENOMIC DNA]</scope>
    <source>
        <strain evidence="2 3">FP101781</strain>
    </source>
</reference>
<evidence type="ECO:0000256" key="1">
    <source>
        <dbReference type="SAM" id="MobiDB-lite"/>
    </source>
</evidence>